<feature type="compositionally biased region" description="Low complexity" evidence="1">
    <location>
        <begin position="314"/>
        <end position="324"/>
    </location>
</feature>
<evidence type="ECO:0000313" key="3">
    <source>
        <dbReference type="Proteomes" id="UP000245768"/>
    </source>
</evidence>
<organism evidence="2 3">
    <name type="scientific">Acaromyces ingoldii</name>
    <dbReference type="NCBI Taxonomy" id="215250"/>
    <lineage>
        <taxon>Eukaryota</taxon>
        <taxon>Fungi</taxon>
        <taxon>Dikarya</taxon>
        <taxon>Basidiomycota</taxon>
        <taxon>Ustilaginomycotina</taxon>
        <taxon>Exobasidiomycetes</taxon>
        <taxon>Exobasidiales</taxon>
        <taxon>Cryptobasidiaceae</taxon>
        <taxon>Acaromyces</taxon>
    </lineage>
</organism>
<feature type="region of interest" description="Disordered" evidence="1">
    <location>
        <begin position="162"/>
        <end position="478"/>
    </location>
</feature>
<dbReference type="OrthoDB" id="2561385at2759"/>
<feature type="compositionally biased region" description="Low complexity" evidence="1">
    <location>
        <begin position="162"/>
        <end position="172"/>
    </location>
</feature>
<feature type="compositionally biased region" description="Acidic residues" evidence="1">
    <location>
        <begin position="173"/>
        <end position="190"/>
    </location>
</feature>
<keyword evidence="3" id="KW-1185">Reference proteome</keyword>
<accession>A0A316YPZ6</accession>
<dbReference type="InParanoid" id="A0A316YPZ6"/>
<feature type="region of interest" description="Disordered" evidence="1">
    <location>
        <begin position="1"/>
        <end position="44"/>
    </location>
</feature>
<dbReference type="EMBL" id="KZ819635">
    <property type="protein sequence ID" value="PWN91457.1"/>
    <property type="molecule type" value="Genomic_DNA"/>
</dbReference>
<feature type="compositionally biased region" description="Low complexity" evidence="1">
    <location>
        <begin position="666"/>
        <end position="688"/>
    </location>
</feature>
<dbReference type="GeneID" id="37041076"/>
<feature type="region of interest" description="Disordered" evidence="1">
    <location>
        <begin position="1040"/>
        <end position="1066"/>
    </location>
</feature>
<evidence type="ECO:0000313" key="2">
    <source>
        <dbReference type="EMBL" id="PWN91457.1"/>
    </source>
</evidence>
<reference evidence="2 3" key="1">
    <citation type="journal article" date="2018" name="Mol. Biol. Evol.">
        <title>Broad Genomic Sampling Reveals a Smut Pathogenic Ancestry of the Fungal Clade Ustilaginomycotina.</title>
        <authorList>
            <person name="Kijpornyongpan T."/>
            <person name="Mondo S.J."/>
            <person name="Barry K."/>
            <person name="Sandor L."/>
            <person name="Lee J."/>
            <person name="Lipzen A."/>
            <person name="Pangilinan J."/>
            <person name="LaButti K."/>
            <person name="Hainaut M."/>
            <person name="Henrissat B."/>
            <person name="Grigoriev I.V."/>
            <person name="Spatafora J.W."/>
            <person name="Aime M.C."/>
        </authorList>
    </citation>
    <scope>NUCLEOTIDE SEQUENCE [LARGE SCALE GENOMIC DNA]</scope>
    <source>
        <strain evidence="2 3">MCA 4198</strain>
    </source>
</reference>
<feature type="compositionally biased region" description="Polar residues" evidence="1">
    <location>
        <begin position="415"/>
        <end position="430"/>
    </location>
</feature>
<gene>
    <name evidence="2" type="ORF">FA10DRAFT_238941</name>
</gene>
<sequence>MSAAASTSKGLAVPDQASTRRLSDSATATRSVQARAHSDQHAEITKLRKWAAEAMAAGPPALSEPYADVCNEPMARRESDGGMSMKSGASSNSRMASAAAAAAASALGSPGGLALPSDSRDGSRRSFENATISAASFDRPWRLLPNSALQARPRTMFASAQEAAAAAAASSVADDDDNDDDDDTAADNNDDNGAMRHPPGHRGLTECGSGTASLFTSSPVTTANSSPVKHQQQQQQQHLSSSSSSRAVRPAHAPSFSPSSLAYSSPQTTMQASDLSSSPLRNRNTRGLQVGTSASSLQGDIAPHEHTPKPRRMSTSSPTTTVSTCDDESEEERPIMTPLDENGPRLGIDSPSRIQRSNAINHHGRPSHPPTRARVPRRNAVSNDSPLHPLTSMGISARRGSIPHTLSEDPRSDKYTSPSPLMGSGNKQVDSSPPPPLSQSTLLDLGQVNGITPPPLSQTSATGGNISSSSAADSSSTLGGAYSSVVSQGLEMGLGFSMTSSALYTNLQGPAAGFASMAEPRFSRSNGAGTMEMGALAMGLKMTDSELIKKSSEASASISGETGGGGGVLSEQAADEVTFAALNREEADLSRRRTTGGLAVKSRNDDIPVGRRRVVQRSGTHDPRNVGMAGNGHRLEMGHPNFSDLEEETSPPATADSRSPFDKHAAVASASTSSSSGEASLSEAVASGRGSTQLDTPSIDHKAMVSPDASVASHLRNSYIGKGDLDASGVGNAKQAVAEGSQGPRLAKPSVPSDSVPVANNALLAPSGGGHFGPGVRAKILEVIDQLIESIPLTGEEGETVNIAEYGCLNSRSTQLLQPMISAFAHRALLRQPQVAGTPHPQSTVAADRTGFFGGPKDAAPPTIVGRGYPEGQTTSLNFSVTHEDGPSADFRSLMQVLETHPESYLDPHWQSTHKPALTNSIFNSFVARPFGCRIAPPNTMHLGFSLMDLQWSHTPANTSISPATMAQAELSTFLMARAHEFKKGSVFLMAYIARSEEDDVFGSTGDSTFARRRSQTVFGEAKSALADERKLSLASLTSRMRAEGSGHERHSSYSAQTRLDAESGATPRAAKKDIWTTLSNTLAPCIQRLVSCGMLKSDVARTLLHVPMHPRTRSQTQAVLKSVSHLWSVDWSCGLGETGVEGAAQLPESEPNTLRLPHPAWKAYQSGTLSRVAFSEHMIQLFKNLYESHFRHVLRERGKLTKGAVEFVLDSLWEVLYSRIVDQEPNSMQDVEIEVSLCALRRL</sequence>
<feature type="compositionally biased region" description="Polar residues" evidence="1">
    <location>
        <begin position="267"/>
        <end position="298"/>
    </location>
</feature>
<protein>
    <submittedName>
        <fullName evidence="2">Uncharacterized protein</fullName>
    </submittedName>
</protein>
<feature type="compositionally biased region" description="Basic and acidic residues" evidence="1">
    <location>
        <begin position="1041"/>
        <end position="1052"/>
    </location>
</feature>
<dbReference type="InterPro" id="IPR029063">
    <property type="entry name" value="SAM-dependent_MTases_sf"/>
</dbReference>
<dbReference type="Proteomes" id="UP000245768">
    <property type="component" value="Unassembled WGS sequence"/>
</dbReference>
<dbReference type="Gene3D" id="3.40.50.150">
    <property type="entry name" value="Vaccinia Virus protein VP39"/>
    <property type="match status" value="1"/>
</dbReference>
<feature type="compositionally biased region" description="Low complexity" evidence="1">
    <location>
        <begin position="87"/>
        <end position="117"/>
    </location>
</feature>
<feature type="compositionally biased region" description="Polar residues" evidence="1">
    <location>
        <begin position="16"/>
        <end position="32"/>
    </location>
</feature>
<feature type="compositionally biased region" description="Basic and acidic residues" evidence="1">
    <location>
        <begin position="118"/>
        <end position="127"/>
    </location>
</feature>
<feature type="compositionally biased region" description="Low complexity" evidence="1">
    <location>
        <begin position="254"/>
        <end position="266"/>
    </location>
</feature>
<proteinExistence type="predicted"/>
<dbReference type="AlphaFoldDB" id="A0A316YPZ6"/>
<evidence type="ECO:0000256" key="1">
    <source>
        <dbReference type="SAM" id="MobiDB-lite"/>
    </source>
</evidence>
<name>A0A316YPZ6_9BASI</name>
<feature type="compositionally biased region" description="Polar residues" evidence="1">
    <location>
        <begin position="457"/>
        <end position="466"/>
    </location>
</feature>
<dbReference type="STRING" id="215250.A0A316YPZ6"/>
<feature type="region of interest" description="Disordered" evidence="1">
    <location>
        <begin position="596"/>
        <end position="704"/>
    </location>
</feature>
<dbReference type="RefSeq" id="XP_025378655.1">
    <property type="nucleotide sequence ID" value="XM_025519160.1"/>
</dbReference>
<feature type="region of interest" description="Disordered" evidence="1">
    <location>
        <begin position="74"/>
        <end position="127"/>
    </location>
</feature>
<feature type="region of interest" description="Disordered" evidence="1">
    <location>
        <begin position="732"/>
        <end position="754"/>
    </location>
</feature>
<feature type="compositionally biased region" description="Polar residues" evidence="1">
    <location>
        <begin position="208"/>
        <end position="229"/>
    </location>
</feature>
<dbReference type="SUPFAM" id="SSF53335">
    <property type="entry name" value="S-adenosyl-L-methionine-dependent methyltransferases"/>
    <property type="match status" value="1"/>
</dbReference>
<feature type="compositionally biased region" description="Low complexity" evidence="1">
    <location>
        <begin position="230"/>
        <end position="245"/>
    </location>
</feature>
<feature type="compositionally biased region" description="Low complexity" evidence="1">
    <location>
        <begin position="467"/>
        <end position="476"/>
    </location>
</feature>